<gene>
    <name evidence="1" type="ORF">SDC9_76931</name>
</gene>
<accession>A0A644YV88</accession>
<dbReference type="EMBL" id="VSSQ01005772">
    <property type="protein sequence ID" value="MPM30383.1"/>
    <property type="molecule type" value="Genomic_DNA"/>
</dbReference>
<name>A0A644YV88_9ZZZZ</name>
<evidence type="ECO:0000313" key="1">
    <source>
        <dbReference type="EMBL" id="MPM30383.1"/>
    </source>
</evidence>
<dbReference type="AlphaFoldDB" id="A0A644YV88"/>
<comment type="caution">
    <text evidence="1">The sequence shown here is derived from an EMBL/GenBank/DDBJ whole genome shotgun (WGS) entry which is preliminary data.</text>
</comment>
<protein>
    <submittedName>
        <fullName evidence="1">Uncharacterized protein</fullName>
    </submittedName>
</protein>
<sequence>MSVISFSVTVTSTTIVEVFPYASPEYVPGVNDKAVSTSPFASFKAALAADFTALLVIVAPVIPSTSAEFAATINFGSSSIALLPIPFVSFGPSAFTSEITPSFNVTVTVTSPPKPFATFV</sequence>
<reference evidence="1" key="1">
    <citation type="submission" date="2019-08" db="EMBL/GenBank/DDBJ databases">
        <authorList>
            <person name="Kucharzyk K."/>
            <person name="Murdoch R.W."/>
            <person name="Higgins S."/>
            <person name="Loffler F."/>
        </authorList>
    </citation>
    <scope>NUCLEOTIDE SEQUENCE</scope>
</reference>
<proteinExistence type="predicted"/>
<organism evidence="1">
    <name type="scientific">bioreactor metagenome</name>
    <dbReference type="NCBI Taxonomy" id="1076179"/>
    <lineage>
        <taxon>unclassified sequences</taxon>
        <taxon>metagenomes</taxon>
        <taxon>ecological metagenomes</taxon>
    </lineage>
</organism>